<sequence length="310" mass="35805">MEYRGLINQHPLMKNEVMFVPIRCEACGEFFQGTTYTCSEHAFSIHESCVELPQEFQNLYHQHRLTLKLAIIEGQDLLHHLTNFHPLVATQKRQDNDDNDGDGDGDGVSCRICGEPTSGAPYGCDLCNFYLHRSCAEFQLPTTLQHFYHPCLLTLSIDKEESNCNACGNSYDFYSYLREPCNFRIEISCALYPLFMESRGQQQFHHFSHGHPLKLTEIKHDDEILCSACQKHCSGQTYVCCSNKFKFFLHNSCFNLPQKIHHPFHPHHSQTLYSPIQRQPRPECKVCYRYNLVSPTLVTSANSTWMLNVQ</sequence>
<gene>
    <name evidence="3" type="ORF">H0E87_025371</name>
</gene>
<dbReference type="Proteomes" id="UP000807159">
    <property type="component" value="Chromosome 15"/>
</dbReference>
<evidence type="ECO:0000313" key="3">
    <source>
        <dbReference type="EMBL" id="KAH8486330.1"/>
    </source>
</evidence>
<feature type="domain" description="DC1" evidence="2">
    <location>
        <begin position="107"/>
        <end position="136"/>
    </location>
</feature>
<accession>A0A8T2X007</accession>
<evidence type="ECO:0000256" key="1">
    <source>
        <dbReference type="ARBA" id="ARBA00022737"/>
    </source>
</evidence>
<dbReference type="SUPFAM" id="SSF57889">
    <property type="entry name" value="Cysteine-rich domain"/>
    <property type="match status" value="3"/>
</dbReference>
<dbReference type="PANTHER" id="PTHR46288">
    <property type="entry name" value="PHORBOL-ESTER/DAG-TYPE DOMAIN-CONTAINING PROTEIN"/>
    <property type="match status" value="1"/>
</dbReference>
<evidence type="ECO:0000313" key="4">
    <source>
        <dbReference type="Proteomes" id="UP000807159"/>
    </source>
</evidence>
<dbReference type="PANTHER" id="PTHR46288:SF27">
    <property type="entry name" value="CYSTEINE_HISTIDINE-RICH C1 DOMAIN FAMILY PROTEIN"/>
    <property type="match status" value="1"/>
</dbReference>
<evidence type="ECO:0000259" key="2">
    <source>
        <dbReference type="Pfam" id="PF03107"/>
    </source>
</evidence>
<dbReference type="InterPro" id="IPR004146">
    <property type="entry name" value="DC1"/>
</dbReference>
<dbReference type="AlphaFoldDB" id="A0A8T2X007"/>
<proteinExistence type="predicted"/>
<protein>
    <recommendedName>
        <fullName evidence="2">DC1 domain-containing protein</fullName>
    </recommendedName>
</protein>
<keyword evidence="1" id="KW-0677">Repeat</keyword>
<name>A0A8T2X007_POPDE</name>
<dbReference type="Pfam" id="PF03107">
    <property type="entry name" value="C1_2"/>
    <property type="match status" value="1"/>
</dbReference>
<dbReference type="InterPro" id="IPR046349">
    <property type="entry name" value="C1-like_sf"/>
</dbReference>
<dbReference type="EMBL" id="JACEGQ020000015">
    <property type="protein sequence ID" value="KAH8486330.1"/>
    <property type="molecule type" value="Genomic_DNA"/>
</dbReference>
<keyword evidence="4" id="KW-1185">Reference proteome</keyword>
<organism evidence="3 4">
    <name type="scientific">Populus deltoides</name>
    <name type="common">Eastern poplar</name>
    <name type="synonym">Eastern cottonwood</name>
    <dbReference type="NCBI Taxonomy" id="3696"/>
    <lineage>
        <taxon>Eukaryota</taxon>
        <taxon>Viridiplantae</taxon>
        <taxon>Streptophyta</taxon>
        <taxon>Embryophyta</taxon>
        <taxon>Tracheophyta</taxon>
        <taxon>Spermatophyta</taxon>
        <taxon>Magnoliopsida</taxon>
        <taxon>eudicotyledons</taxon>
        <taxon>Gunneridae</taxon>
        <taxon>Pentapetalae</taxon>
        <taxon>rosids</taxon>
        <taxon>fabids</taxon>
        <taxon>Malpighiales</taxon>
        <taxon>Salicaceae</taxon>
        <taxon>Saliceae</taxon>
        <taxon>Populus</taxon>
    </lineage>
</organism>
<reference evidence="3" key="1">
    <citation type="journal article" date="2021" name="J. Hered.">
        <title>Genome Assembly of Salicaceae Populus deltoides (Eastern Cottonwood) I-69 Based on Nanopore Sequencing and Hi-C Technologies.</title>
        <authorList>
            <person name="Bai S."/>
            <person name="Wu H."/>
            <person name="Zhang J."/>
            <person name="Pan Z."/>
            <person name="Zhao W."/>
            <person name="Li Z."/>
            <person name="Tong C."/>
        </authorList>
    </citation>
    <scope>NUCLEOTIDE SEQUENCE</scope>
    <source>
        <tissue evidence="3">Leaf</tissue>
    </source>
</reference>
<comment type="caution">
    <text evidence="3">The sequence shown here is derived from an EMBL/GenBank/DDBJ whole genome shotgun (WGS) entry which is preliminary data.</text>
</comment>